<dbReference type="EMBL" id="BMAC01000032">
    <property type="protein sequence ID" value="GFP81680.1"/>
    <property type="molecule type" value="Genomic_DNA"/>
</dbReference>
<dbReference type="InterPro" id="IPR006671">
    <property type="entry name" value="Cyclin_N"/>
</dbReference>
<proteinExistence type="inferred from homology"/>
<dbReference type="OrthoDB" id="5590282at2759"/>
<accession>A0A830B216</accession>
<evidence type="ECO:0000256" key="6">
    <source>
        <dbReference type="SAM" id="MobiDB-lite"/>
    </source>
</evidence>
<evidence type="ECO:0000256" key="1">
    <source>
        <dbReference type="ARBA" id="ARBA00006955"/>
    </source>
</evidence>
<reference evidence="9" key="1">
    <citation type="submission" date="2020-07" db="EMBL/GenBank/DDBJ databases">
        <title>Ethylene signaling mediates host invasion by parasitic plants.</title>
        <authorList>
            <person name="Yoshida S."/>
        </authorList>
    </citation>
    <scope>NUCLEOTIDE SEQUENCE</scope>
    <source>
        <strain evidence="9">Okayama</strain>
    </source>
</reference>
<feature type="compositionally biased region" description="Polar residues" evidence="6">
    <location>
        <begin position="1"/>
        <end position="16"/>
    </location>
</feature>
<dbReference type="Pfam" id="PF00134">
    <property type="entry name" value="Cyclin_N"/>
    <property type="match status" value="1"/>
</dbReference>
<dbReference type="PIRSF" id="PIRSF001771">
    <property type="entry name" value="Cyclin_A_B_D_E"/>
    <property type="match status" value="1"/>
</dbReference>
<dbReference type="PANTHER" id="PTHR10177">
    <property type="entry name" value="CYCLINS"/>
    <property type="match status" value="1"/>
</dbReference>
<dbReference type="InterPro" id="IPR013763">
    <property type="entry name" value="Cyclin-like_dom"/>
</dbReference>
<dbReference type="InterPro" id="IPR048258">
    <property type="entry name" value="Cyclins_cyclin-box"/>
</dbReference>
<dbReference type="FunFam" id="1.10.472.10:FF:000091">
    <property type="entry name" value="putative cyclin-B3-1 isoform X3"/>
    <property type="match status" value="1"/>
</dbReference>
<protein>
    <submittedName>
        <fullName evidence="9">Putative cyclin-b3-1</fullName>
    </submittedName>
</protein>
<feature type="domain" description="Cyclin-like" evidence="7">
    <location>
        <begin position="156"/>
        <end position="240"/>
    </location>
</feature>
<dbReference type="SMART" id="SM01332">
    <property type="entry name" value="Cyclin_C"/>
    <property type="match status" value="1"/>
</dbReference>
<dbReference type="GO" id="GO:0044772">
    <property type="term" value="P:mitotic cell cycle phase transition"/>
    <property type="evidence" value="ECO:0007669"/>
    <property type="project" value="InterPro"/>
</dbReference>
<feature type="region of interest" description="Disordered" evidence="6">
    <location>
        <begin position="1"/>
        <end position="61"/>
    </location>
</feature>
<keyword evidence="4" id="KW-0131">Cell cycle</keyword>
<dbReference type="InterPro" id="IPR036915">
    <property type="entry name" value="Cyclin-like_sf"/>
</dbReference>
<keyword evidence="10" id="KW-1185">Reference proteome</keyword>
<comment type="similarity">
    <text evidence="1">Belongs to the cyclin family. Cyclin AB subfamily.</text>
</comment>
<name>A0A830B216_9LAMI</name>
<keyword evidence="2" id="KW-0132">Cell division</keyword>
<dbReference type="Proteomes" id="UP000653305">
    <property type="component" value="Unassembled WGS sequence"/>
</dbReference>
<dbReference type="CDD" id="cd20507">
    <property type="entry name" value="CYCLIN_CCNB1-like_rpt1"/>
    <property type="match status" value="1"/>
</dbReference>
<evidence type="ECO:0000256" key="4">
    <source>
        <dbReference type="ARBA" id="ARBA00023306"/>
    </source>
</evidence>
<dbReference type="Pfam" id="PF02984">
    <property type="entry name" value="Cyclin_C"/>
    <property type="match status" value="1"/>
</dbReference>
<dbReference type="InterPro" id="IPR046965">
    <property type="entry name" value="Cyclin_A/B-like"/>
</dbReference>
<evidence type="ECO:0000259" key="7">
    <source>
        <dbReference type="SMART" id="SM00385"/>
    </source>
</evidence>
<feature type="domain" description="Cyclin-like" evidence="7">
    <location>
        <begin position="253"/>
        <end position="336"/>
    </location>
</feature>
<evidence type="ECO:0000313" key="9">
    <source>
        <dbReference type="EMBL" id="GFP81680.1"/>
    </source>
</evidence>
<dbReference type="SMART" id="SM00385">
    <property type="entry name" value="CYCLIN"/>
    <property type="match status" value="2"/>
</dbReference>
<dbReference type="PROSITE" id="PS00292">
    <property type="entry name" value="CYCLINS"/>
    <property type="match status" value="1"/>
</dbReference>
<dbReference type="InterPro" id="IPR004367">
    <property type="entry name" value="Cyclin_C-dom"/>
</dbReference>
<evidence type="ECO:0000259" key="8">
    <source>
        <dbReference type="SMART" id="SM01332"/>
    </source>
</evidence>
<dbReference type="GO" id="GO:0016538">
    <property type="term" value="F:cyclin-dependent protein serine/threonine kinase regulator activity"/>
    <property type="evidence" value="ECO:0007669"/>
    <property type="project" value="InterPro"/>
</dbReference>
<dbReference type="Gene3D" id="1.10.472.10">
    <property type="entry name" value="Cyclin-like"/>
    <property type="match status" value="2"/>
</dbReference>
<organism evidence="9 10">
    <name type="scientific">Phtheirospermum japonicum</name>
    <dbReference type="NCBI Taxonomy" id="374723"/>
    <lineage>
        <taxon>Eukaryota</taxon>
        <taxon>Viridiplantae</taxon>
        <taxon>Streptophyta</taxon>
        <taxon>Embryophyta</taxon>
        <taxon>Tracheophyta</taxon>
        <taxon>Spermatophyta</taxon>
        <taxon>Magnoliopsida</taxon>
        <taxon>eudicotyledons</taxon>
        <taxon>Gunneridae</taxon>
        <taxon>Pentapetalae</taxon>
        <taxon>asterids</taxon>
        <taxon>lamiids</taxon>
        <taxon>Lamiales</taxon>
        <taxon>Orobanchaceae</taxon>
        <taxon>Orobanchaceae incertae sedis</taxon>
        <taxon>Phtheirospermum</taxon>
    </lineage>
</organism>
<evidence type="ECO:0000256" key="3">
    <source>
        <dbReference type="ARBA" id="ARBA00023127"/>
    </source>
</evidence>
<sequence length="372" mass="42950">NVQPTVKTTVTSLNTRRNSKTSLFTTKKSSSRPVVLSKRKQEKASTSKNIPSLEEPAPEEAISGGTVIISGRKSDRRNSFTCSLVSRSKLLKKRSKVTSQETLPNIDDDRNHLEVCEYVDDIYQYYWVMEGQNPLLKNYMGKQREISPQMRGILINWLVEVHLKFDLMEETLFLTVTLIDRYLSLESIKKNEMQLVGLTALLLASKYEDFWHPRVTDLISISAESYNRDQMLKMEKTILKKLKFRLNEPTPYVFMLRFLKAAQSDDMKFQHLAFYLIELCLVEYEALNYKPSLLCASAIYVARCTMQMAPPWTPLLAKHARYEESQIRGCANMILKFHRAAKTSLLKVSYEKYSKLDYSSVATIRPLDRLPA</sequence>
<dbReference type="AlphaFoldDB" id="A0A830B216"/>
<evidence type="ECO:0000256" key="5">
    <source>
        <dbReference type="RuleBase" id="RU000383"/>
    </source>
</evidence>
<dbReference type="GO" id="GO:0051301">
    <property type="term" value="P:cell division"/>
    <property type="evidence" value="ECO:0007669"/>
    <property type="project" value="UniProtKB-KW"/>
</dbReference>
<comment type="caution">
    <text evidence="9">The sequence shown here is derived from an EMBL/GenBank/DDBJ whole genome shotgun (WGS) entry which is preliminary data.</text>
</comment>
<dbReference type="InterPro" id="IPR039361">
    <property type="entry name" value="Cyclin"/>
</dbReference>
<evidence type="ECO:0000313" key="10">
    <source>
        <dbReference type="Proteomes" id="UP000653305"/>
    </source>
</evidence>
<keyword evidence="3 5" id="KW-0195">Cyclin</keyword>
<feature type="domain" description="Cyclin C-terminal" evidence="8">
    <location>
        <begin position="249"/>
        <end position="367"/>
    </location>
</feature>
<dbReference type="FunFam" id="1.10.472.10:FF:000057">
    <property type="entry name" value="Cyclin N-terminal domain containing 2"/>
    <property type="match status" value="1"/>
</dbReference>
<dbReference type="SUPFAM" id="SSF47954">
    <property type="entry name" value="Cyclin-like"/>
    <property type="match status" value="2"/>
</dbReference>
<feature type="non-terminal residue" evidence="9">
    <location>
        <position position="1"/>
    </location>
</feature>
<gene>
    <name evidence="9" type="ORF">PHJA_000311300</name>
</gene>
<evidence type="ECO:0000256" key="2">
    <source>
        <dbReference type="ARBA" id="ARBA00022618"/>
    </source>
</evidence>